<dbReference type="KEGG" id="pmj:P9211_00461"/>
<dbReference type="AlphaFoldDB" id="A9B9E0"/>
<dbReference type="HOGENOM" id="CLU_1599989_0_0_3"/>
<dbReference type="PANTHER" id="PTHR30543:SF21">
    <property type="entry name" value="NAD(P)H-DEPENDENT FMN REDUCTASE LOT6"/>
    <property type="match status" value="1"/>
</dbReference>
<dbReference type="Gene3D" id="3.40.50.360">
    <property type="match status" value="1"/>
</dbReference>
<sequence>MITTNDLLVMTASNGENLKLAERFVLASKKLGAKADLLDLTTLNLPLYNPRTHQEKGSPSSINALHEQLVTQPRWVICAPEYNGSIPPVLTSAIAWLSVQENDFRKLFNGRPIAIASASGGGCMELLLSMRIQLTHLGAQVVGRQLASNSKNPAKDESIEDLLKRLMQMEPLRL</sequence>
<dbReference type="RefSeq" id="WP_012194602.1">
    <property type="nucleotide sequence ID" value="NC_009976.1"/>
</dbReference>
<evidence type="ECO:0000313" key="2">
    <source>
        <dbReference type="EMBL" id="ABX07977.1"/>
    </source>
</evidence>
<dbReference type="STRING" id="93059.P9211_00461"/>
<dbReference type="InterPro" id="IPR029039">
    <property type="entry name" value="Flavoprotein-like_sf"/>
</dbReference>
<gene>
    <name evidence="2" type="ordered locus">P9211_00461</name>
</gene>
<dbReference type="PANTHER" id="PTHR30543">
    <property type="entry name" value="CHROMATE REDUCTASE"/>
    <property type="match status" value="1"/>
</dbReference>
<evidence type="ECO:0000313" key="3">
    <source>
        <dbReference type="Proteomes" id="UP000000788"/>
    </source>
</evidence>
<dbReference type="GO" id="GO:0016491">
    <property type="term" value="F:oxidoreductase activity"/>
    <property type="evidence" value="ECO:0007669"/>
    <property type="project" value="InterPro"/>
</dbReference>
<dbReference type="EMBL" id="CP000878">
    <property type="protein sequence ID" value="ABX07977.1"/>
    <property type="molecule type" value="Genomic_DNA"/>
</dbReference>
<dbReference type="eggNOG" id="COG0431">
    <property type="taxonomic scope" value="Bacteria"/>
</dbReference>
<name>A9B9E0_PROM4</name>
<proteinExistence type="predicted"/>
<feature type="domain" description="NADPH-dependent FMN reductase-like" evidence="1">
    <location>
        <begin position="12"/>
        <end position="150"/>
    </location>
</feature>
<dbReference type="Pfam" id="PF03358">
    <property type="entry name" value="FMN_red"/>
    <property type="match status" value="1"/>
</dbReference>
<protein>
    <submittedName>
        <fullName evidence="2">Possible reductase</fullName>
    </submittedName>
</protein>
<dbReference type="GO" id="GO:0010181">
    <property type="term" value="F:FMN binding"/>
    <property type="evidence" value="ECO:0007669"/>
    <property type="project" value="TreeGrafter"/>
</dbReference>
<evidence type="ECO:0000259" key="1">
    <source>
        <dbReference type="Pfam" id="PF03358"/>
    </source>
</evidence>
<organism evidence="2 3">
    <name type="scientific">Prochlorococcus marinus (strain MIT 9211)</name>
    <dbReference type="NCBI Taxonomy" id="93059"/>
    <lineage>
        <taxon>Bacteria</taxon>
        <taxon>Bacillati</taxon>
        <taxon>Cyanobacteriota</taxon>
        <taxon>Cyanophyceae</taxon>
        <taxon>Synechococcales</taxon>
        <taxon>Prochlorococcaceae</taxon>
        <taxon>Prochlorococcus</taxon>
    </lineage>
</organism>
<dbReference type="OrthoDB" id="9806724at2"/>
<dbReference type="InterPro" id="IPR005025">
    <property type="entry name" value="FMN_Rdtase-like_dom"/>
</dbReference>
<dbReference type="Proteomes" id="UP000000788">
    <property type="component" value="Chromosome"/>
</dbReference>
<dbReference type="InterPro" id="IPR050712">
    <property type="entry name" value="NAD(P)H-dep_reductase"/>
</dbReference>
<reference evidence="2 3" key="1">
    <citation type="journal article" date="2007" name="PLoS Genet.">
        <title>Patterns and implications of gene gain and loss in the evolution of Prochlorococcus.</title>
        <authorList>
            <person name="Kettler G.C."/>
            <person name="Martiny A.C."/>
            <person name="Huang K."/>
            <person name="Zucker J."/>
            <person name="Coleman M.L."/>
            <person name="Rodrigue S."/>
            <person name="Chen F."/>
            <person name="Lapidus A."/>
            <person name="Ferriera S."/>
            <person name="Johnson J."/>
            <person name="Steglich C."/>
            <person name="Church G.M."/>
            <person name="Richardson P."/>
            <person name="Chisholm S.W."/>
        </authorList>
    </citation>
    <scope>NUCLEOTIDE SEQUENCE [LARGE SCALE GENOMIC DNA]</scope>
    <source>
        <strain evidence="3">MIT 9211</strain>
    </source>
</reference>
<dbReference type="GO" id="GO:0005829">
    <property type="term" value="C:cytosol"/>
    <property type="evidence" value="ECO:0007669"/>
    <property type="project" value="TreeGrafter"/>
</dbReference>
<dbReference type="SUPFAM" id="SSF52218">
    <property type="entry name" value="Flavoproteins"/>
    <property type="match status" value="1"/>
</dbReference>
<accession>A9B9E0</accession>
<keyword evidence="3" id="KW-1185">Reference proteome</keyword>